<gene>
    <name evidence="2" type="ORF">ACFOUV_04260</name>
</gene>
<keyword evidence="3" id="KW-1185">Reference proteome</keyword>
<keyword evidence="1" id="KW-0472">Membrane</keyword>
<accession>A0ABV8GT19</accession>
<protein>
    <submittedName>
        <fullName evidence="2">YczI family protein</fullName>
    </submittedName>
</protein>
<keyword evidence="1" id="KW-0812">Transmembrane</keyword>
<reference evidence="3" key="1">
    <citation type="journal article" date="2019" name="Int. J. Syst. Evol. Microbiol.">
        <title>The Global Catalogue of Microorganisms (GCM) 10K type strain sequencing project: providing services to taxonomists for standard genome sequencing and annotation.</title>
        <authorList>
            <consortium name="The Broad Institute Genomics Platform"/>
            <consortium name="The Broad Institute Genome Sequencing Center for Infectious Disease"/>
            <person name="Wu L."/>
            <person name="Ma J."/>
        </authorList>
    </citation>
    <scope>NUCLEOTIDE SEQUENCE [LARGE SCALE GENOMIC DNA]</scope>
    <source>
        <strain evidence="3">IBRC-M 10703</strain>
    </source>
</reference>
<dbReference type="EMBL" id="JBHSAO010000001">
    <property type="protein sequence ID" value="MFC4023028.1"/>
    <property type="molecule type" value="Genomic_DNA"/>
</dbReference>
<dbReference type="RefSeq" id="WP_379495512.1">
    <property type="nucleotide sequence ID" value="NZ_JBHSAO010000001.1"/>
</dbReference>
<feature type="transmembrane region" description="Helical" evidence="1">
    <location>
        <begin position="7"/>
        <end position="22"/>
    </location>
</feature>
<comment type="caution">
    <text evidence="2">The sequence shown here is derived from an EMBL/GenBank/DDBJ whole genome shotgun (WGS) entry which is preliminary data.</text>
</comment>
<evidence type="ECO:0000256" key="1">
    <source>
        <dbReference type="SAM" id="Phobius"/>
    </source>
</evidence>
<dbReference type="InterPro" id="IPR025018">
    <property type="entry name" value="DUF3953"/>
</dbReference>
<feature type="transmembrane region" description="Helical" evidence="1">
    <location>
        <begin position="28"/>
        <end position="46"/>
    </location>
</feature>
<keyword evidence="1" id="KW-1133">Transmembrane helix</keyword>
<organism evidence="2 3">
    <name type="scientific">Oceanobacillus longus</name>
    <dbReference type="NCBI Taxonomy" id="930120"/>
    <lineage>
        <taxon>Bacteria</taxon>
        <taxon>Bacillati</taxon>
        <taxon>Bacillota</taxon>
        <taxon>Bacilli</taxon>
        <taxon>Bacillales</taxon>
        <taxon>Bacillaceae</taxon>
        <taxon>Oceanobacillus</taxon>
    </lineage>
</organism>
<feature type="transmembrane region" description="Helical" evidence="1">
    <location>
        <begin position="58"/>
        <end position="76"/>
    </location>
</feature>
<proteinExistence type="predicted"/>
<sequence length="77" mass="8626">MLKILRIVLPIIVFVLAGYSLLSGNHEVMPYMMFFMGAMLLVMGIAEIKDARKKMGVICINVSIFVFYVSVQGLLLN</sequence>
<name>A0ABV8GT19_9BACI</name>
<dbReference type="Pfam" id="PF13129">
    <property type="entry name" value="DUF3953"/>
    <property type="match status" value="1"/>
</dbReference>
<evidence type="ECO:0000313" key="3">
    <source>
        <dbReference type="Proteomes" id="UP001595772"/>
    </source>
</evidence>
<evidence type="ECO:0000313" key="2">
    <source>
        <dbReference type="EMBL" id="MFC4023028.1"/>
    </source>
</evidence>
<dbReference type="Proteomes" id="UP001595772">
    <property type="component" value="Unassembled WGS sequence"/>
</dbReference>